<dbReference type="Gene3D" id="1.10.1200.10">
    <property type="entry name" value="ACP-like"/>
    <property type="match status" value="1"/>
</dbReference>
<dbReference type="InterPro" id="IPR037143">
    <property type="entry name" value="4-PPantetheinyl_Trfase_dom_sf"/>
</dbReference>
<name>A0A1C5GJ31_9ACTN</name>
<feature type="domain" description="Carrier" evidence="3">
    <location>
        <begin position="236"/>
        <end position="315"/>
    </location>
</feature>
<dbReference type="PANTHER" id="PTHR12215">
    <property type="entry name" value="PHOSPHOPANTETHEINE TRANSFERASE"/>
    <property type="match status" value="1"/>
</dbReference>
<dbReference type="GO" id="GO:0005829">
    <property type="term" value="C:cytosol"/>
    <property type="evidence" value="ECO:0007669"/>
    <property type="project" value="TreeGrafter"/>
</dbReference>
<dbReference type="Pfam" id="PF01648">
    <property type="entry name" value="ACPS"/>
    <property type="match status" value="1"/>
</dbReference>
<dbReference type="InterPro" id="IPR008278">
    <property type="entry name" value="4-PPantetheinyl_Trfase_dom"/>
</dbReference>
<dbReference type="GO" id="GO:0000287">
    <property type="term" value="F:magnesium ion binding"/>
    <property type="evidence" value="ECO:0007669"/>
    <property type="project" value="InterPro"/>
</dbReference>
<dbReference type="InterPro" id="IPR050559">
    <property type="entry name" value="P-Pant_transferase_sf"/>
</dbReference>
<evidence type="ECO:0000256" key="1">
    <source>
        <dbReference type="ARBA" id="ARBA00010990"/>
    </source>
</evidence>
<dbReference type="SUPFAM" id="SSF56214">
    <property type="entry name" value="4'-phosphopantetheinyl transferase"/>
    <property type="match status" value="2"/>
</dbReference>
<accession>A0A1C5GJ31</accession>
<dbReference type="Proteomes" id="UP000199360">
    <property type="component" value="Unassembled WGS sequence"/>
</dbReference>
<evidence type="ECO:0000256" key="2">
    <source>
        <dbReference type="ARBA" id="ARBA00022679"/>
    </source>
</evidence>
<dbReference type="RefSeq" id="WP_245716177.1">
    <property type="nucleotide sequence ID" value="NZ_FMDM01000001.1"/>
</dbReference>
<dbReference type="GO" id="GO:0008897">
    <property type="term" value="F:holo-[acyl-carrier-protein] synthase activity"/>
    <property type="evidence" value="ECO:0007669"/>
    <property type="project" value="InterPro"/>
</dbReference>
<protein>
    <submittedName>
        <fullName evidence="4">Phosphopantetheinyl transferase</fullName>
    </submittedName>
</protein>
<dbReference type="InterPro" id="IPR009081">
    <property type="entry name" value="PP-bd_ACP"/>
</dbReference>
<gene>
    <name evidence="4" type="ORF">GA0070213_1017</name>
</gene>
<organism evidence="4 5">
    <name type="scientific">Micromonospora humi</name>
    <dbReference type="NCBI Taxonomy" id="745366"/>
    <lineage>
        <taxon>Bacteria</taxon>
        <taxon>Bacillati</taxon>
        <taxon>Actinomycetota</taxon>
        <taxon>Actinomycetes</taxon>
        <taxon>Micromonosporales</taxon>
        <taxon>Micromonosporaceae</taxon>
        <taxon>Micromonospora</taxon>
    </lineage>
</organism>
<dbReference type="PANTHER" id="PTHR12215:SF10">
    <property type="entry name" value="L-AMINOADIPATE-SEMIALDEHYDE DEHYDROGENASE-PHOSPHOPANTETHEINYL TRANSFERASE"/>
    <property type="match status" value="1"/>
</dbReference>
<comment type="similarity">
    <text evidence="1">Belongs to the P-Pant transferase superfamily. Gsp/Sfp/HetI/AcpT family.</text>
</comment>
<keyword evidence="5" id="KW-1185">Reference proteome</keyword>
<dbReference type="Pfam" id="PF00550">
    <property type="entry name" value="PP-binding"/>
    <property type="match status" value="1"/>
</dbReference>
<evidence type="ECO:0000259" key="3">
    <source>
        <dbReference type="PROSITE" id="PS50075"/>
    </source>
</evidence>
<dbReference type="SUPFAM" id="SSF47336">
    <property type="entry name" value="ACP-like"/>
    <property type="match status" value="1"/>
</dbReference>
<dbReference type="STRING" id="745366.GA0070213_1017"/>
<proteinExistence type="inferred from homology"/>
<dbReference type="Gene3D" id="3.90.470.20">
    <property type="entry name" value="4'-phosphopantetheinyl transferase domain"/>
    <property type="match status" value="1"/>
</dbReference>
<dbReference type="PROSITE" id="PS50075">
    <property type="entry name" value="CARRIER"/>
    <property type="match status" value="1"/>
</dbReference>
<dbReference type="AlphaFoldDB" id="A0A1C5GJ31"/>
<evidence type="ECO:0000313" key="5">
    <source>
        <dbReference type="Proteomes" id="UP000199360"/>
    </source>
</evidence>
<dbReference type="GO" id="GO:0019878">
    <property type="term" value="P:lysine biosynthetic process via aminoadipic acid"/>
    <property type="evidence" value="ECO:0007669"/>
    <property type="project" value="TreeGrafter"/>
</dbReference>
<reference evidence="5" key="1">
    <citation type="submission" date="2016-06" db="EMBL/GenBank/DDBJ databases">
        <authorList>
            <person name="Varghese N."/>
            <person name="Submissions Spin"/>
        </authorList>
    </citation>
    <scope>NUCLEOTIDE SEQUENCE [LARGE SCALE GENOMIC DNA]</scope>
    <source>
        <strain evidence="5">DSM 45647</strain>
    </source>
</reference>
<evidence type="ECO:0000313" key="4">
    <source>
        <dbReference type="EMBL" id="SCG33775.1"/>
    </source>
</evidence>
<dbReference type="EMBL" id="FMDM01000001">
    <property type="protein sequence ID" value="SCG33775.1"/>
    <property type="molecule type" value="Genomic_DNA"/>
</dbReference>
<keyword evidence="2 4" id="KW-0808">Transferase</keyword>
<sequence>MRDAVRVWVVPVGATPTELARCQAVLDAGERARAAALGTAALRGRFTVAHGVLRVLAGRAAGAPPRTLVWRPGRHGRPALTGPHAGLHTSLSYSGDLVAVALAQGGPVGVDVQHLPPGGDPVSLAERFFHPEEARHVADGADAGARADRCTRLWVRKEAAVKAAGGRLWPNLAVPVHARDVVECVEPPGRHRLTDVPTPAGYRVAVARAGDAEYAVEFYPLTLADVLCSDDSMLERGRDQVVKSLTALLERMLRPDAPVTEGTQLMDELGLSSSLALELLLELEDELEIQIDVEDLDEDRMTTLGDLADHIVANSTPR</sequence>
<dbReference type="InterPro" id="IPR036736">
    <property type="entry name" value="ACP-like_sf"/>
</dbReference>